<evidence type="ECO:0000256" key="1">
    <source>
        <dbReference type="SAM" id="MobiDB-lite"/>
    </source>
</evidence>
<reference evidence="2" key="1">
    <citation type="submission" date="2021-01" db="EMBL/GenBank/DDBJ databases">
        <authorList>
            <consortium name="Genoscope - CEA"/>
            <person name="William W."/>
        </authorList>
    </citation>
    <scope>NUCLEOTIDE SEQUENCE</scope>
</reference>
<protein>
    <submittedName>
        <fullName evidence="2">Uncharacterized protein</fullName>
    </submittedName>
</protein>
<accession>A0A8S1KJ85</accession>
<comment type="caution">
    <text evidence="2">The sequence shown here is derived from an EMBL/GenBank/DDBJ whole genome shotgun (WGS) entry which is preliminary data.</text>
</comment>
<gene>
    <name evidence="2" type="ORF">PSON_ATCC_30995.1.T0090126</name>
</gene>
<keyword evidence="3" id="KW-1185">Reference proteome</keyword>
<dbReference type="AlphaFoldDB" id="A0A8S1KJ85"/>
<proteinExistence type="predicted"/>
<feature type="compositionally biased region" description="Polar residues" evidence="1">
    <location>
        <begin position="189"/>
        <end position="206"/>
    </location>
</feature>
<name>A0A8S1KJ85_9CILI</name>
<dbReference type="EMBL" id="CAJJDN010000009">
    <property type="protein sequence ID" value="CAD8055209.1"/>
    <property type="molecule type" value="Genomic_DNA"/>
</dbReference>
<dbReference type="OrthoDB" id="294243at2759"/>
<sequence>MNLNLEETNHSSSIYLQSVNSLKNSLKYQNFMSKTKLTVNEIKNIIKWYDLKRNQRIIRQATLPDQNNDFQKQIIQQGIIINQMQQQINKQFIEMENLKKTIYQRGNDKQNGFHQKSKSSNEDFLDKQIHFMNKQQNINFQQIDENLENQIKSIISQEFDKIYKLLSQQLKSDINDIIYQNIQEQIFLSNNNSPKPETLRKYSQTKQQSDDSQQNINVIVECLNEQIDEYVNNNYNFDQLKTKLKCLKLKQINLLYEDLNSQCNQNQLKDYFIGPVQQLKELSYTFKESKLLDYVNKERKTRVDSNNFYAVFGYQYLDIILTHADDQNFETFMENIKGIPFDLYNHQQEYTKEEQQELKEIFCYRCIELRQIEISQRSNELWNQVSNINNCFYGLTMIFIRNLIQQIVQSSELNQHINKQDQEQFFIKFLEWSTPCPEAEFIMEILSHELELCIILFYLKEERQEFSLRIFGDEQNYQLTILQHSNDYYSIGIKDQN</sequence>
<dbReference type="Proteomes" id="UP000692954">
    <property type="component" value="Unassembled WGS sequence"/>
</dbReference>
<organism evidence="2 3">
    <name type="scientific">Paramecium sonneborni</name>
    <dbReference type="NCBI Taxonomy" id="65129"/>
    <lineage>
        <taxon>Eukaryota</taxon>
        <taxon>Sar</taxon>
        <taxon>Alveolata</taxon>
        <taxon>Ciliophora</taxon>
        <taxon>Intramacronucleata</taxon>
        <taxon>Oligohymenophorea</taxon>
        <taxon>Peniculida</taxon>
        <taxon>Parameciidae</taxon>
        <taxon>Paramecium</taxon>
    </lineage>
</organism>
<evidence type="ECO:0000313" key="3">
    <source>
        <dbReference type="Proteomes" id="UP000692954"/>
    </source>
</evidence>
<evidence type="ECO:0000313" key="2">
    <source>
        <dbReference type="EMBL" id="CAD8055209.1"/>
    </source>
</evidence>
<feature type="region of interest" description="Disordered" evidence="1">
    <location>
        <begin position="189"/>
        <end position="212"/>
    </location>
</feature>